<keyword evidence="2" id="KW-1185">Reference proteome</keyword>
<dbReference type="SUPFAM" id="SSF111352">
    <property type="entry name" value="Ammonium transporter"/>
    <property type="match status" value="1"/>
</dbReference>
<sequence length="27" mass="2680">MFFGKPSVIGAIQGMITGLVCITPAAG</sequence>
<evidence type="ECO:0000313" key="1">
    <source>
        <dbReference type="EMBL" id="CAI0434211.1"/>
    </source>
</evidence>
<dbReference type="EMBL" id="CAMGYJ010000006">
    <property type="protein sequence ID" value="CAI0434211.1"/>
    <property type="molecule type" value="Genomic_DNA"/>
</dbReference>
<proteinExistence type="predicted"/>
<name>A0AAV0LIX0_9ROSI</name>
<dbReference type="Proteomes" id="UP001154282">
    <property type="component" value="Unassembled WGS sequence"/>
</dbReference>
<reference evidence="1" key="1">
    <citation type="submission" date="2022-08" db="EMBL/GenBank/DDBJ databases">
        <authorList>
            <person name="Gutierrez-Valencia J."/>
        </authorList>
    </citation>
    <scope>NUCLEOTIDE SEQUENCE</scope>
</reference>
<evidence type="ECO:0000313" key="2">
    <source>
        <dbReference type="Proteomes" id="UP001154282"/>
    </source>
</evidence>
<dbReference type="AlphaFoldDB" id="A0AAV0LIX0"/>
<protein>
    <submittedName>
        <fullName evidence="1">Uncharacterized protein</fullName>
    </submittedName>
</protein>
<gene>
    <name evidence="1" type="ORF">LITE_LOCUS24190</name>
</gene>
<organism evidence="1 2">
    <name type="scientific">Linum tenue</name>
    <dbReference type="NCBI Taxonomy" id="586396"/>
    <lineage>
        <taxon>Eukaryota</taxon>
        <taxon>Viridiplantae</taxon>
        <taxon>Streptophyta</taxon>
        <taxon>Embryophyta</taxon>
        <taxon>Tracheophyta</taxon>
        <taxon>Spermatophyta</taxon>
        <taxon>Magnoliopsida</taxon>
        <taxon>eudicotyledons</taxon>
        <taxon>Gunneridae</taxon>
        <taxon>Pentapetalae</taxon>
        <taxon>rosids</taxon>
        <taxon>fabids</taxon>
        <taxon>Malpighiales</taxon>
        <taxon>Linaceae</taxon>
        <taxon>Linum</taxon>
    </lineage>
</organism>
<accession>A0AAV0LIX0</accession>
<comment type="caution">
    <text evidence="1">The sequence shown here is derived from an EMBL/GenBank/DDBJ whole genome shotgun (WGS) entry which is preliminary data.</text>
</comment>